<dbReference type="EMBL" id="GBRH01239447">
    <property type="protein sequence ID" value="JAD58448.1"/>
    <property type="molecule type" value="Transcribed_RNA"/>
</dbReference>
<evidence type="ECO:0000313" key="2">
    <source>
        <dbReference type="EMBL" id="JAD58448.1"/>
    </source>
</evidence>
<sequence length="65" mass="6992">MQSNSATHASSPSNGTPHSRRRRISEQSMLWTWSMATNVAPFHHQLLAASATSCCWSTISAASCG</sequence>
<reference evidence="2" key="2">
    <citation type="journal article" date="2015" name="Data Brief">
        <title>Shoot transcriptome of the giant reed, Arundo donax.</title>
        <authorList>
            <person name="Barrero R.A."/>
            <person name="Guerrero F.D."/>
            <person name="Moolhuijzen P."/>
            <person name="Goolsby J.A."/>
            <person name="Tidwell J."/>
            <person name="Bellgard S.E."/>
            <person name="Bellgard M.I."/>
        </authorList>
    </citation>
    <scope>NUCLEOTIDE SEQUENCE</scope>
    <source>
        <tissue evidence="2">Shoot tissue taken approximately 20 cm above the soil surface</tissue>
    </source>
</reference>
<protein>
    <submittedName>
        <fullName evidence="2">Uncharacterized protein</fullName>
    </submittedName>
</protein>
<feature type="region of interest" description="Disordered" evidence="1">
    <location>
        <begin position="1"/>
        <end position="24"/>
    </location>
</feature>
<name>A0A0A9B8E6_ARUDO</name>
<dbReference type="AlphaFoldDB" id="A0A0A9B8E6"/>
<accession>A0A0A9B8E6</accession>
<evidence type="ECO:0000256" key="1">
    <source>
        <dbReference type="SAM" id="MobiDB-lite"/>
    </source>
</evidence>
<reference evidence="2" key="1">
    <citation type="submission" date="2014-09" db="EMBL/GenBank/DDBJ databases">
        <authorList>
            <person name="Magalhaes I.L.F."/>
            <person name="Oliveira U."/>
            <person name="Santos F.R."/>
            <person name="Vidigal T.H.D.A."/>
            <person name="Brescovit A.D."/>
            <person name="Santos A.J."/>
        </authorList>
    </citation>
    <scope>NUCLEOTIDE SEQUENCE</scope>
    <source>
        <tissue evidence="2">Shoot tissue taken approximately 20 cm above the soil surface</tissue>
    </source>
</reference>
<feature type="compositionally biased region" description="Polar residues" evidence="1">
    <location>
        <begin position="1"/>
        <end position="17"/>
    </location>
</feature>
<proteinExistence type="predicted"/>
<organism evidence="2">
    <name type="scientific">Arundo donax</name>
    <name type="common">Giant reed</name>
    <name type="synonym">Donax arundinaceus</name>
    <dbReference type="NCBI Taxonomy" id="35708"/>
    <lineage>
        <taxon>Eukaryota</taxon>
        <taxon>Viridiplantae</taxon>
        <taxon>Streptophyta</taxon>
        <taxon>Embryophyta</taxon>
        <taxon>Tracheophyta</taxon>
        <taxon>Spermatophyta</taxon>
        <taxon>Magnoliopsida</taxon>
        <taxon>Liliopsida</taxon>
        <taxon>Poales</taxon>
        <taxon>Poaceae</taxon>
        <taxon>PACMAD clade</taxon>
        <taxon>Arundinoideae</taxon>
        <taxon>Arundineae</taxon>
        <taxon>Arundo</taxon>
    </lineage>
</organism>